<organism evidence="7 8">
    <name type="scientific">Pristionchus mayeri</name>
    <dbReference type="NCBI Taxonomy" id="1317129"/>
    <lineage>
        <taxon>Eukaryota</taxon>
        <taxon>Metazoa</taxon>
        <taxon>Ecdysozoa</taxon>
        <taxon>Nematoda</taxon>
        <taxon>Chromadorea</taxon>
        <taxon>Rhabditida</taxon>
        <taxon>Rhabditina</taxon>
        <taxon>Diplogasteromorpha</taxon>
        <taxon>Diplogasteroidea</taxon>
        <taxon>Neodiplogasteridae</taxon>
        <taxon>Pristionchus</taxon>
    </lineage>
</organism>
<evidence type="ECO:0000256" key="1">
    <source>
        <dbReference type="ARBA" id="ARBA00005858"/>
    </source>
</evidence>
<protein>
    <recommendedName>
        <fullName evidence="6">Ribonuclease PIN domain-containing protein</fullName>
    </recommendedName>
</protein>
<dbReference type="InterPro" id="IPR039907">
    <property type="entry name" value="NOB1"/>
</dbReference>
<evidence type="ECO:0000256" key="2">
    <source>
        <dbReference type="ARBA" id="ARBA00022722"/>
    </source>
</evidence>
<dbReference type="GO" id="GO:0005737">
    <property type="term" value="C:cytoplasm"/>
    <property type="evidence" value="ECO:0007669"/>
    <property type="project" value="UniProtKB-ARBA"/>
</dbReference>
<comment type="caution">
    <text evidence="7">The sequence shown here is derived from an EMBL/GenBank/DDBJ whole genome shotgun (WGS) entry which is preliminary data.</text>
</comment>
<dbReference type="PANTHER" id="PTHR12814">
    <property type="entry name" value="RNA-BINDING PROTEIN NOB1"/>
    <property type="match status" value="1"/>
</dbReference>
<reference evidence="8" key="1">
    <citation type="submission" date="2022-10" db="EMBL/GenBank/DDBJ databases">
        <title>Genome assembly of Pristionchus species.</title>
        <authorList>
            <person name="Yoshida K."/>
            <person name="Sommer R.J."/>
        </authorList>
    </citation>
    <scope>NUCLEOTIDE SEQUENCE [LARGE SCALE GENOMIC DNA]</scope>
    <source>
        <strain evidence="8">RS5460</strain>
    </source>
</reference>
<sequence>ALARNFYATEDVINELKDGKTKKTQEQLQLTCDIIIREPSIEALRLASEGAKKTGDFRSLSIVDLKVIALTIDQQRENGTLVGETASAAASSATSATRDTEKMAIEETKDEKEVEGEDKVRFVLYSKQFDPRDFLPDGFCPDEVDSEDDEGWITEDNVEDAHGMNVELNERPKV</sequence>
<keyword evidence="8" id="KW-1185">Reference proteome</keyword>
<dbReference type="GO" id="GO:0016787">
    <property type="term" value="F:hydrolase activity"/>
    <property type="evidence" value="ECO:0007669"/>
    <property type="project" value="UniProtKB-KW"/>
</dbReference>
<comment type="similarity">
    <text evidence="1">Belongs to the NOB1 family.</text>
</comment>
<feature type="region of interest" description="Disordered" evidence="5">
    <location>
        <begin position="83"/>
        <end position="102"/>
    </location>
</feature>
<keyword evidence="2" id="KW-0540">Nuclease</keyword>
<dbReference type="Gene3D" id="3.40.50.1010">
    <property type="entry name" value="5'-nuclease"/>
    <property type="match status" value="1"/>
</dbReference>
<feature type="domain" description="Ribonuclease PIN" evidence="6">
    <location>
        <begin position="2"/>
        <end position="72"/>
    </location>
</feature>
<dbReference type="AlphaFoldDB" id="A0AAN5CKL0"/>
<dbReference type="GO" id="GO:0030688">
    <property type="term" value="C:preribosome, small subunit precursor"/>
    <property type="evidence" value="ECO:0007669"/>
    <property type="project" value="TreeGrafter"/>
</dbReference>
<gene>
    <name evidence="7" type="ORF">PMAYCL1PPCAC_16309</name>
</gene>
<dbReference type="PANTHER" id="PTHR12814:SF2">
    <property type="entry name" value="RNA-BINDING PROTEIN NOB1"/>
    <property type="match status" value="1"/>
</dbReference>
<dbReference type="GO" id="GO:0004521">
    <property type="term" value="F:RNA endonuclease activity"/>
    <property type="evidence" value="ECO:0007669"/>
    <property type="project" value="TreeGrafter"/>
</dbReference>
<dbReference type="GO" id="GO:0031981">
    <property type="term" value="C:nuclear lumen"/>
    <property type="evidence" value="ECO:0007669"/>
    <property type="project" value="UniProtKB-ARBA"/>
</dbReference>
<dbReference type="EMBL" id="BTRK01000004">
    <property type="protein sequence ID" value="GMR46114.1"/>
    <property type="molecule type" value="Genomic_DNA"/>
</dbReference>
<evidence type="ECO:0000259" key="6">
    <source>
        <dbReference type="Pfam" id="PF17146"/>
    </source>
</evidence>
<dbReference type="Proteomes" id="UP001328107">
    <property type="component" value="Unassembled WGS sequence"/>
</dbReference>
<evidence type="ECO:0000313" key="8">
    <source>
        <dbReference type="Proteomes" id="UP001328107"/>
    </source>
</evidence>
<evidence type="ECO:0000256" key="3">
    <source>
        <dbReference type="ARBA" id="ARBA00022723"/>
    </source>
</evidence>
<dbReference type="GO" id="GO:0030490">
    <property type="term" value="P:maturation of SSU-rRNA"/>
    <property type="evidence" value="ECO:0007669"/>
    <property type="project" value="TreeGrafter"/>
</dbReference>
<feature type="non-terminal residue" evidence="7">
    <location>
        <position position="174"/>
    </location>
</feature>
<keyword evidence="4" id="KW-0378">Hydrolase</keyword>
<dbReference type="Pfam" id="PF17146">
    <property type="entry name" value="PIN_6"/>
    <property type="match status" value="1"/>
</dbReference>
<feature type="non-terminal residue" evidence="7">
    <location>
        <position position="1"/>
    </location>
</feature>
<dbReference type="GO" id="GO:0046872">
    <property type="term" value="F:metal ion binding"/>
    <property type="evidence" value="ECO:0007669"/>
    <property type="project" value="UniProtKB-KW"/>
</dbReference>
<dbReference type="FunFam" id="3.40.50.1010:FF:000020">
    <property type="entry name" value="20S-pre-rRNA D-site endonuclease NOB1"/>
    <property type="match status" value="1"/>
</dbReference>
<evidence type="ECO:0000256" key="5">
    <source>
        <dbReference type="SAM" id="MobiDB-lite"/>
    </source>
</evidence>
<evidence type="ECO:0000256" key="4">
    <source>
        <dbReference type="ARBA" id="ARBA00022801"/>
    </source>
</evidence>
<evidence type="ECO:0000313" key="7">
    <source>
        <dbReference type="EMBL" id="GMR46114.1"/>
    </source>
</evidence>
<name>A0AAN5CKL0_9BILA</name>
<feature type="compositionally biased region" description="Low complexity" evidence="5">
    <location>
        <begin position="85"/>
        <end position="97"/>
    </location>
</feature>
<accession>A0AAN5CKL0</accession>
<keyword evidence="3" id="KW-0479">Metal-binding</keyword>
<proteinExistence type="inferred from homology"/>
<dbReference type="InterPro" id="IPR033411">
    <property type="entry name" value="Ribonuclease_PIN"/>
</dbReference>